<dbReference type="Pfam" id="PF12911">
    <property type="entry name" value="OppC_N"/>
    <property type="match status" value="1"/>
</dbReference>
<dbReference type="HOGENOM" id="CLU_028518_5_3_6"/>
<dbReference type="PANTHER" id="PTHR43386">
    <property type="entry name" value="OLIGOPEPTIDE TRANSPORT SYSTEM PERMEASE PROTEIN APPC"/>
    <property type="match status" value="1"/>
</dbReference>
<dbReference type="RefSeq" id="WP_011770495.1">
    <property type="nucleotide sequence ID" value="NC_008709.1"/>
</dbReference>
<keyword evidence="5 9" id="KW-0812">Transmembrane</keyword>
<evidence type="ECO:0000256" key="4">
    <source>
        <dbReference type="ARBA" id="ARBA00022519"/>
    </source>
</evidence>
<gene>
    <name evidence="11" type="primary">sapC</name>
    <name evidence="11" type="ordered locus">Ping_2194</name>
</gene>
<feature type="transmembrane region" description="Helical" evidence="9">
    <location>
        <begin position="261"/>
        <end position="283"/>
    </location>
</feature>
<dbReference type="Proteomes" id="UP000000639">
    <property type="component" value="Chromosome"/>
</dbReference>
<keyword evidence="7 9" id="KW-0472">Membrane</keyword>
<evidence type="ECO:0000313" key="12">
    <source>
        <dbReference type="Proteomes" id="UP000000639"/>
    </source>
</evidence>
<dbReference type="STRING" id="357804.Ping_2194"/>
<evidence type="ECO:0000313" key="11">
    <source>
        <dbReference type="EMBL" id="ABM03935.1"/>
    </source>
</evidence>
<dbReference type="eggNOG" id="COG4171">
    <property type="taxonomic scope" value="Bacteria"/>
</dbReference>
<name>A1SWS0_PSYIN</name>
<dbReference type="InterPro" id="IPR025966">
    <property type="entry name" value="OppC_N"/>
</dbReference>
<keyword evidence="6 9" id="KW-1133">Transmembrane helix</keyword>
<accession>A1SWS0</accession>
<dbReference type="GO" id="GO:0055085">
    <property type="term" value="P:transmembrane transport"/>
    <property type="evidence" value="ECO:0007669"/>
    <property type="project" value="InterPro"/>
</dbReference>
<dbReference type="InterPro" id="IPR050366">
    <property type="entry name" value="BP-dependent_transpt_permease"/>
</dbReference>
<evidence type="ECO:0000256" key="8">
    <source>
        <dbReference type="ARBA" id="ARBA00024202"/>
    </source>
</evidence>
<keyword evidence="4" id="KW-0997">Cell inner membrane</keyword>
<evidence type="ECO:0000256" key="1">
    <source>
        <dbReference type="ARBA" id="ARBA00004429"/>
    </source>
</evidence>
<dbReference type="PROSITE" id="PS50928">
    <property type="entry name" value="ABC_TM1"/>
    <property type="match status" value="1"/>
</dbReference>
<evidence type="ECO:0000256" key="3">
    <source>
        <dbReference type="ARBA" id="ARBA00022475"/>
    </source>
</evidence>
<dbReference type="AlphaFoldDB" id="A1SWS0"/>
<dbReference type="EMBL" id="CP000510">
    <property type="protein sequence ID" value="ABM03935.1"/>
    <property type="molecule type" value="Genomic_DNA"/>
</dbReference>
<evidence type="ECO:0000256" key="6">
    <source>
        <dbReference type="ARBA" id="ARBA00022989"/>
    </source>
</evidence>
<dbReference type="Pfam" id="PF00528">
    <property type="entry name" value="BPD_transp_1"/>
    <property type="match status" value="1"/>
</dbReference>
<dbReference type="InterPro" id="IPR035906">
    <property type="entry name" value="MetI-like_sf"/>
</dbReference>
<dbReference type="KEGG" id="pin:Ping_2194"/>
<evidence type="ECO:0000256" key="9">
    <source>
        <dbReference type="RuleBase" id="RU363032"/>
    </source>
</evidence>
<evidence type="ECO:0000256" key="2">
    <source>
        <dbReference type="ARBA" id="ARBA00022448"/>
    </source>
</evidence>
<organism evidence="11 12">
    <name type="scientific">Psychromonas ingrahamii (strain DSM 17664 / CCUG 51855 / 37)</name>
    <dbReference type="NCBI Taxonomy" id="357804"/>
    <lineage>
        <taxon>Bacteria</taxon>
        <taxon>Pseudomonadati</taxon>
        <taxon>Pseudomonadota</taxon>
        <taxon>Gammaproteobacteria</taxon>
        <taxon>Alteromonadales</taxon>
        <taxon>Psychromonadaceae</taxon>
        <taxon>Psychromonas</taxon>
    </lineage>
</organism>
<comment type="similarity">
    <text evidence="8">Belongs to the binding-protein-dependent transport system permease family. OppBC subfamily.</text>
</comment>
<feature type="domain" description="ABC transmembrane type-1" evidence="10">
    <location>
        <begin position="99"/>
        <end position="284"/>
    </location>
</feature>
<sequence>MLINNEFNEQKIQSPLHYIWSIFLKNNFAVFAMWVGIVLILICLFADVIVLYSPFSQDPEHLLSAPYWVEGGTTEHLFGTDDLGRDTLARLIKGFQFTFGGALLITCAITFIGAIIGSTAALTKGLKASVLHHLLDALLTIPTLLIAFILIVLFDPSYQNALIAVSLSLLPQFIRGIYNTIDSQLNKQYVVALQLDGATNIRLLRFGIYPNILEPIVTLINRIFTMAILEIATLGFLGFGTQSPDIELGKLIADSIDLSYLSPWLIILPGLLIFIIIMVVNIFTEGLRHAIIQGED</sequence>
<proteinExistence type="inferred from homology"/>
<dbReference type="InterPro" id="IPR000515">
    <property type="entry name" value="MetI-like"/>
</dbReference>
<evidence type="ECO:0000256" key="5">
    <source>
        <dbReference type="ARBA" id="ARBA00022692"/>
    </source>
</evidence>
<keyword evidence="3" id="KW-1003">Cell membrane</keyword>
<feature type="transmembrane region" description="Helical" evidence="9">
    <location>
        <begin position="134"/>
        <end position="154"/>
    </location>
</feature>
<evidence type="ECO:0000256" key="7">
    <source>
        <dbReference type="ARBA" id="ARBA00023136"/>
    </source>
</evidence>
<dbReference type="PANTHER" id="PTHR43386:SF5">
    <property type="entry name" value="PUTRESCINE EXPORT SYSTEM PERMEASE PROTEIN SAPC"/>
    <property type="match status" value="1"/>
</dbReference>
<dbReference type="CDD" id="cd06261">
    <property type="entry name" value="TM_PBP2"/>
    <property type="match status" value="1"/>
</dbReference>
<keyword evidence="12" id="KW-1185">Reference proteome</keyword>
<dbReference type="Gene3D" id="1.10.3720.10">
    <property type="entry name" value="MetI-like"/>
    <property type="match status" value="1"/>
</dbReference>
<dbReference type="OrthoDB" id="9805884at2"/>
<keyword evidence="2 9" id="KW-0813">Transport</keyword>
<dbReference type="SUPFAM" id="SSF161098">
    <property type="entry name" value="MetI-like"/>
    <property type="match status" value="1"/>
</dbReference>
<evidence type="ECO:0000259" key="10">
    <source>
        <dbReference type="PROSITE" id="PS50928"/>
    </source>
</evidence>
<feature type="transmembrane region" description="Helical" evidence="9">
    <location>
        <begin position="223"/>
        <end position="241"/>
    </location>
</feature>
<protein>
    <submittedName>
        <fullName evidence="11">Peptide ABC transporter, protein inner membrane binding component SapC</fullName>
    </submittedName>
</protein>
<feature type="transmembrane region" description="Helical" evidence="9">
    <location>
        <begin position="97"/>
        <end position="122"/>
    </location>
</feature>
<feature type="transmembrane region" description="Helical" evidence="9">
    <location>
        <begin position="28"/>
        <end position="52"/>
    </location>
</feature>
<dbReference type="GO" id="GO:0005886">
    <property type="term" value="C:plasma membrane"/>
    <property type="evidence" value="ECO:0007669"/>
    <property type="project" value="UniProtKB-SubCell"/>
</dbReference>
<reference evidence="11 12" key="1">
    <citation type="submission" date="2007-01" db="EMBL/GenBank/DDBJ databases">
        <title>Complete sequence of Psychromonas ingrahamii 37.</title>
        <authorList>
            <consortium name="US DOE Joint Genome Institute"/>
            <person name="Copeland A."/>
            <person name="Lucas S."/>
            <person name="Lapidus A."/>
            <person name="Barry K."/>
            <person name="Detter J.C."/>
            <person name="Glavina del Rio T."/>
            <person name="Hammon N."/>
            <person name="Israni S."/>
            <person name="Dalin E."/>
            <person name="Tice H."/>
            <person name="Pitluck S."/>
            <person name="Thompson L.S."/>
            <person name="Brettin T."/>
            <person name="Bruce D."/>
            <person name="Han C."/>
            <person name="Tapia R."/>
            <person name="Schmutz J."/>
            <person name="Larimer F."/>
            <person name="Land M."/>
            <person name="Hauser L."/>
            <person name="Kyrpides N."/>
            <person name="Ivanova N."/>
            <person name="Staley J."/>
            <person name="Richardson P."/>
        </authorList>
    </citation>
    <scope>NUCLEOTIDE SEQUENCE [LARGE SCALE GENOMIC DNA]</scope>
    <source>
        <strain evidence="11 12">37</strain>
    </source>
</reference>
<comment type="subcellular location">
    <subcellularLocation>
        <location evidence="1">Cell inner membrane</location>
        <topology evidence="1">Multi-pass membrane protein</topology>
    </subcellularLocation>
    <subcellularLocation>
        <location evidence="9">Cell membrane</location>
        <topology evidence="9">Multi-pass membrane protein</topology>
    </subcellularLocation>
</comment>